<evidence type="ECO:0000313" key="2">
    <source>
        <dbReference type="Proteomes" id="UP001151760"/>
    </source>
</evidence>
<proteinExistence type="predicted"/>
<gene>
    <name evidence="1" type="ORF">Tco_1092692</name>
</gene>
<reference evidence="1" key="1">
    <citation type="journal article" date="2022" name="Int. J. Mol. Sci.">
        <title>Draft Genome of Tanacetum Coccineum: Genomic Comparison of Closely Related Tanacetum-Family Plants.</title>
        <authorList>
            <person name="Yamashiro T."/>
            <person name="Shiraishi A."/>
            <person name="Nakayama K."/>
            <person name="Satake H."/>
        </authorList>
    </citation>
    <scope>NUCLEOTIDE SEQUENCE</scope>
</reference>
<protein>
    <recommendedName>
        <fullName evidence="3">Reverse transcriptase domain-containing protein</fullName>
    </recommendedName>
</protein>
<reference evidence="1" key="2">
    <citation type="submission" date="2022-01" db="EMBL/GenBank/DDBJ databases">
        <authorList>
            <person name="Yamashiro T."/>
            <person name="Shiraishi A."/>
            <person name="Satake H."/>
            <person name="Nakayama K."/>
        </authorList>
    </citation>
    <scope>NUCLEOTIDE SEQUENCE</scope>
</reference>
<organism evidence="1 2">
    <name type="scientific">Tanacetum coccineum</name>
    <dbReference type="NCBI Taxonomy" id="301880"/>
    <lineage>
        <taxon>Eukaryota</taxon>
        <taxon>Viridiplantae</taxon>
        <taxon>Streptophyta</taxon>
        <taxon>Embryophyta</taxon>
        <taxon>Tracheophyta</taxon>
        <taxon>Spermatophyta</taxon>
        <taxon>Magnoliopsida</taxon>
        <taxon>eudicotyledons</taxon>
        <taxon>Gunneridae</taxon>
        <taxon>Pentapetalae</taxon>
        <taxon>asterids</taxon>
        <taxon>campanulids</taxon>
        <taxon>Asterales</taxon>
        <taxon>Asteraceae</taxon>
        <taxon>Asteroideae</taxon>
        <taxon>Anthemideae</taxon>
        <taxon>Anthemidinae</taxon>
        <taxon>Tanacetum</taxon>
    </lineage>
</organism>
<comment type="caution">
    <text evidence="1">The sequence shown here is derived from an EMBL/GenBank/DDBJ whole genome shotgun (WGS) entry which is preliminary data.</text>
</comment>
<dbReference type="Proteomes" id="UP001151760">
    <property type="component" value="Unassembled WGS sequence"/>
</dbReference>
<name>A0ABQ5IBW3_9ASTR</name>
<dbReference type="EMBL" id="BQNB010020550">
    <property type="protein sequence ID" value="GJT97174.1"/>
    <property type="molecule type" value="Genomic_DNA"/>
</dbReference>
<sequence>MSKLLEDVRNINEELSEFINSPSWNRPTFYNDDDEYTVIYRKPKEITPDLPIEEPDNSLSMGDEHLNTIPETEKSSVENLVPIPSEFKGISEDICDVPSCDNDNFDVECGLINSCAIVKKFPITSPKIDFLPEEFAAEKPHSFLFPFVLENPSSSPIPVVDSDFLIEEVDTFLVPEDSIPLVLRMILDSGGPDAPVINNFDELNEDECFNPGGGEIDVFANVEDDDYFPFIFVIRIFLSYLTYPEVSPLPLSTGSEDTIFDPGTDIKEMDKIKAKTDKAGHEKERT</sequence>
<accession>A0ABQ5IBW3</accession>
<evidence type="ECO:0000313" key="1">
    <source>
        <dbReference type="EMBL" id="GJT97174.1"/>
    </source>
</evidence>
<keyword evidence="2" id="KW-1185">Reference proteome</keyword>
<evidence type="ECO:0008006" key="3">
    <source>
        <dbReference type="Google" id="ProtNLM"/>
    </source>
</evidence>